<gene>
    <name evidence="2" type="ORF">FSPOR_7718</name>
</gene>
<feature type="compositionally biased region" description="Acidic residues" evidence="1">
    <location>
        <begin position="727"/>
        <end position="736"/>
    </location>
</feature>
<feature type="region of interest" description="Disordered" evidence="1">
    <location>
        <begin position="104"/>
        <end position="123"/>
    </location>
</feature>
<proteinExistence type="predicted"/>
<feature type="region of interest" description="Disordered" evidence="1">
    <location>
        <begin position="381"/>
        <end position="488"/>
    </location>
</feature>
<feature type="compositionally biased region" description="Basic and acidic residues" evidence="1">
    <location>
        <begin position="476"/>
        <end position="488"/>
    </location>
</feature>
<dbReference type="Proteomes" id="UP000266152">
    <property type="component" value="Unassembled WGS sequence"/>
</dbReference>
<protein>
    <submittedName>
        <fullName evidence="2">Uncharacterized protein</fullName>
    </submittedName>
</protein>
<feature type="compositionally biased region" description="Polar residues" evidence="1">
    <location>
        <begin position="280"/>
        <end position="297"/>
    </location>
</feature>
<feature type="compositionally biased region" description="Polar residues" evidence="1">
    <location>
        <begin position="55"/>
        <end position="73"/>
    </location>
</feature>
<feature type="compositionally biased region" description="Basic residues" evidence="1">
    <location>
        <begin position="704"/>
        <end position="717"/>
    </location>
</feature>
<organism evidence="2 3">
    <name type="scientific">Fusarium sporotrichioides</name>
    <dbReference type="NCBI Taxonomy" id="5514"/>
    <lineage>
        <taxon>Eukaryota</taxon>
        <taxon>Fungi</taxon>
        <taxon>Dikarya</taxon>
        <taxon>Ascomycota</taxon>
        <taxon>Pezizomycotina</taxon>
        <taxon>Sordariomycetes</taxon>
        <taxon>Hypocreomycetidae</taxon>
        <taxon>Hypocreales</taxon>
        <taxon>Nectriaceae</taxon>
        <taxon>Fusarium</taxon>
    </lineage>
</organism>
<feature type="compositionally biased region" description="Polar residues" evidence="1">
    <location>
        <begin position="647"/>
        <end position="658"/>
    </location>
</feature>
<feature type="region of interest" description="Disordered" evidence="1">
    <location>
        <begin position="213"/>
        <end position="307"/>
    </location>
</feature>
<keyword evidence="3" id="KW-1185">Reference proteome</keyword>
<feature type="region of interest" description="Disordered" evidence="1">
    <location>
        <begin position="157"/>
        <end position="191"/>
    </location>
</feature>
<feature type="region of interest" description="Disordered" evidence="1">
    <location>
        <begin position="567"/>
        <end position="658"/>
    </location>
</feature>
<feature type="compositionally biased region" description="Polar residues" evidence="1">
    <location>
        <begin position="422"/>
        <end position="438"/>
    </location>
</feature>
<accession>A0A395RY67</accession>
<name>A0A395RY67_FUSSP</name>
<feature type="region of interest" description="Disordered" evidence="1">
    <location>
        <begin position="691"/>
        <end position="736"/>
    </location>
</feature>
<sequence length="736" mass="82859">MNWTEGALARYSRHKGWDKDAARQKQYFAKARARKNAPSSSKGLDIVSFVPDYIKQSQPQQPQNHYSTSSSPAKKQKTPKRKLVHIQNDTSKTSCRDLVHGINVELPKSGGEPSLVRHSKKDSQELDIATKRRRLLEKNDWIGVSTQKPLMVNSAWRKDRSPRPQGTSNFRQDLTPLIPTYDQHGHSNKRTLGRLSNNEMRINIGSQNLRWSRESNSVRSFATRQGLPTHVSSSPDRSLNLGPISPYQLPSSVQAPMTAITKPRKCDTSPDRLDSRNKLSRLSNTTLDTAYGNSSQKPSRREGPDEPRFVAKAQIPIIHQPKPTRETRPSMFNIRSPDLEETMSTTAVLGAPRRSSNRITPEDIRWNLWLNSKATAASRELTETNEMRGSSMSISPGISHFWNSSEKHSQTQSPVQPRTPRQRSLSQTDEPQLQSCEIGSSDILASDSTQHEMRSSEPELPEVKAECEPTTPTAPETHEPLKNRNHDQREVYVKPRSNWVFSTRTNAQKTTNVRNLLDLMAESEDRNRVVTEKHIGRKTTPNLEDEDEIWKRFVFDNDTAEITRKALDEANEQTKRDLGLKKTSGPRTFQDLPLASSSTAPRSDVVEPPSASRDSSLSMKKTFGISGDKMERPLGTDLDSDLEEQSPSEVTAKTNTTDAIDSIVAQPSSPGPLEAEFKFHQPQLFIGRLAAGAPSNTPSVALHGPKKGRRWRKRRDKGRPDFRAMPDYDDDPIEED</sequence>
<feature type="compositionally biased region" description="Polar residues" evidence="1">
    <location>
        <begin position="387"/>
        <end position="416"/>
    </location>
</feature>
<feature type="compositionally biased region" description="Basic and acidic residues" evidence="1">
    <location>
        <begin position="264"/>
        <end position="277"/>
    </location>
</feature>
<evidence type="ECO:0000313" key="3">
    <source>
        <dbReference type="Proteomes" id="UP000266152"/>
    </source>
</evidence>
<feature type="compositionally biased region" description="Basic and acidic residues" evidence="1">
    <location>
        <begin position="567"/>
        <end position="580"/>
    </location>
</feature>
<evidence type="ECO:0000256" key="1">
    <source>
        <dbReference type="SAM" id="MobiDB-lite"/>
    </source>
</evidence>
<feature type="compositionally biased region" description="Basic and acidic residues" evidence="1">
    <location>
        <begin position="449"/>
        <end position="467"/>
    </location>
</feature>
<feature type="compositionally biased region" description="Basic residues" evidence="1">
    <location>
        <begin position="74"/>
        <end position="84"/>
    </location>
</feature>
<reference evidence="2 3" key="1">
    <citation type="journal article" date="2018" name="PLoS Pathog.">
        <title>Evolution of structural diversity of trichothecenes, a family of toxins produced by plant pathogenic and entomopathogenic fungi.</title>
        <authorList>
            <person name="Proctor R.H."/>
            <person name="McCormick S.P."/>
            <person name="Kim H.S."/>
            <person name="Cardoza R.E."/>
            <person name="Stanley A.M."/>
            <person name="Lindo L."/>
            <person name="Kelly A."/>
            <person name="Brown D.W."/>
            <person name="Lee T."/>
            <person name="Vaughan M.M."/>
            <person name="Alexander N.J."/>
            <person name="Busman M."/>
            <person name="Gutierrez S."/>
        </authorList>
    </citation>
    <scope>NUCLEOTIDE SEQUENCE [LARGE SCALE GENOMIC DNA]</scope>
    <source>
        <strain evidence="2 3">NRRL 3299</strain>
    </source>
</reference>
<feature type="compositionally biased region" description="Polar residues" evidence="1">
    <location>
        <begin position="213"/>
        <end position="223"/>
    </location>
</feature>
<dbReference type="EMBL" id="PXOF01000110">
    <property type="protein sequence ID" value="RGP64782.1"/>
    <property type="molecule type" value="Genomic_DNA"/>
</dbReference>
<feature type="region of interest" description="Disordered" evidence="1">
    <location>
        <begin position="55"/>
        <end position="94"/>
    </location>
</feature>
<evidence type="ECO:0000313" key="2">
    <source>
        <dbReference type="EMBL" id="RGP64782.1"/>
    </source>
</evidence>
<dbReference type="AlphaFoldDB" id="A0A395RY67"/>
<comment type="caution">
    <text evidence="2">The sequence shown here is derived from an EMBL/GenBank/DDBJ whole genome shotgun (WGS) entry which is preliminary data.</text>
</comment>